<keyword evidence="2" id="KW-0808">Transferase</keyword>
<dbReference type="InterPro" id="IPR050508">
    <property type="entry name" value="Methyltransf_Superfamily"/>
</dbReference>
<dbReference type="PANTHER" id="PTHR42912">
    <property type="entry name" value="METHYLTRANSFERASE"/>
    <property type="match status" value="1"/>
</dbReference>
<dbReference type="InterPro" id="IPR029063">
    <property type="entry name" value="SAM-dependent_MTases_sf"/>
</dbReference>
<reference evidence="2 3" key="1">
    <citation type="submission" date="2020-08" db="EMBL/GenBank/DDBJ databases">
        <title>Genomic Encyclopedia of Archaeal and Bacterial Type Strains, Phase II (KMG-II): from individual species to whole genera.</title>
        <authorList>
            <person name="Goeker M."/>
        </authorList>
    </citation>
    <scope>NUCLEOTIDE SEQUENCE [LARGE SCALE GENOMIC DNA]</scope>
    <source>
        <strain evidence="2 3">DSM 43850</strain>
    </source>
</reference>
<dbReference type="GO" id="GO:0008168">
    <property type="term" value="F:methyltransferase activity"/>
    <property type="evidence" value="ECO:0007669"/>
    <property type="project" value="UniProtKB-KW"/>
</dbReference>
<keyword evidence="2" id="KW-0489">Methyltransferase</keyword>
<proteinExistence type="predicted"/>
<dbReference type="Proteomes" id="UP000517916">
    <property type="component" value="Unassembled WGS sequence"/>
</dbReference>
<dbReference type="Pfam" id="PF08241">
    <property type="entry name" value="Methyltransf_11"/>
    <property type="match status" value="1"/>
</dbReference>
<keyword evidence="3" id="KW-1185">Reference proteome</keyword>
<name>A0ABR6BC61_9PSEU</name>
<dbReference type="Gene3D" id="3.40.50.150">
    <property type="entry name" value="Vaccinia Virus protein VP39"/>
    <property type="match status" value="1"/>
</dbReference>
<evidence type="ECO:0000259" key="1">
    <source>
        <dbReference type="Pfam" id="PF08241"/>
    </source>
</evidence>
<accession>A0ABR6BC61</accession>
<feature type="domain" description="Methyltransferase type 11" evidence="1">
    <location>
        <begin position="97"/>
        <end position="188"/>
    </location>
</feature>
<dbReference type="EMBL" id="JACJID010000001">
    <property type="protein sequence ID" value="MBA8924458.1"/>
    <property type="molecule type" value="Genomic_DNA"/>
</dbReference>
<gene>
    <name evidence="2" type="ORF">BC739_001655</name>
</gene>
<evidence type="ECO:0000313" key="3">
    <source>
        <dbReference type="Proteomes" id="UP000517916"/>
    </source>
</evidence>
<sequence>MDREVRLRELLIGVEGLALLRGLYDGPVEQADQRLAEVRRILDEPEFASGELTSEQDARVGYRAWSARYDEPGNPMIDMEQPAVWGLLADIPPGEALDAACGTGRHARHLVELGHRVTGVDLTPEMLDVARESVPQAQFTEGDLCELPFGEDSFDLVVSGLAVAHVAELDKAISELARVLRPGGRLVISALHPFQAHLGWHAPFQDAAGNRGFVREHAHSHADYFAAFTAAGLQVRACLEPRLDVDQVRAKRRAYRAVPEAALAAYLGLPGALVWDVQR</sequence>
<protein>
    <submittedName>
        <fullName evidence="2">SAM-dependent methyltransferase</fullName>
    </submittedName>
</protein>
<dbReference type="InterPro" id="IPR013216">
    <property type="entry name" value="Methyltransf_11"/>
</dbReference>
<dbReference type="SUPFAM" id="SSF53335">
    <property type="entry name" value="S-adenosyl-L-methionine-dependent methyltransferases"/>
    <property type="match status" value="1"/>
</dbReference>
<comment type="caution">
    <text evidence="2">The sequence shown here is derived from an EMBL/GenBank/DDBJ whole genome shotgun (WGS) entry which is preliminary data.</text>
</comment>
<dbReference type="CDD" id="cd02440">
    <property type="entry name" value="AdoMet_MTases"/>
    <property type="match status" value="1"/>
</dbReference>
<evidence type="ECO:0000313" key="2">
    <source>
        <dbReference type="EMBL" id="MBA8924458.1"/>
    </source>
</evidence>
<dbReference type="RefSeq" id="WP_030108707.1">
    <property type="nucleotide sequence ID" value="NZ_BAAABQ010000021.1"/>
</dbReference>
<dbReference type="GO" id="GO:0032259">
    <property type="term" value="P:methylation"/>
    <property type="evidence" value="ECO:0007669"/>
    <property type="project" value="UniProtKB-KW"/>
</dbReference>
<organism evidence="2 3">
    <name type="scientific">Kutzneria viridogrisea</name>
    <dbReference type="NCBI Taxonomy" id="47990"/>
    <lineage>
        <taxon>Bacteria</taxon>
        <taxon>Bacillati</taxon>
        <taxon>Actinomycetota</taxon>
        <taxon>Actinomycetes</taxon>
        <taxon>Pseudonocardiales</taxon>
        <taxon>Pseudonocardiaceae</taxon>
        <taxon>Kutzneria</taxon>
    </lineage>
</organism>